<keyword evidence="2" id="KW-1185">Reference proteome</keyword>
<sequence length="309" mass="34911">MSESISSFASKDVSSIISLNSHINESNLSTKVLFDFDPSKNVLSRPLSRCSGNSGFSITGTKDSTESKPTIRTGLNQYLSNLLEPKCHYSKHSIDTPISGYSSRCSSKFDLGKTNHSNYITESYIENQIQQYPDLILSSCSTPIYPDCPTSPPMTLKEKIKLLNINRPYSNGNFKHPQKNIDKNDFFYNTHHTNSNDSINILQDVDDVSIDNLLDSNNISNNCWDTMEKKSKMSKLEHELNIYHPSGEIDLQSDTSTLGDDESYLSTFRNLRDKENFDIEIDGDITNNNSNDRDKNDNVQLFQSNEAIE</sequence>
<evidence type="ECO:0000313" key="2">
    <source>
        <dbReference type="Proteomes" id="UP001306508"/>
    </source>
</evidence>
<dbReference type="AlphaFoldDB" id="A0AAN8A8J0"/>
<comment type="caution">
    <text evidence="1">The sequence shown here is derived from an EMBL/GenBank/DDBJ whole genome shotgun (WGS) entry which is preliminary data.</text>
</comment>
<accession>A0AAN8A8J0</accession>
<dbReference type="Proteomes" id="UP001306508">
    <property type="component" value="Unassembled WGS sequence"/>
</dbReference>
<name>A0AAN8A8J0_9SACH</name>
<reference evidence="2" key="1">
    <citation type="submission" date="2023-07" db="EMBL/GenBank/DDBJ databases">
        <title>A draft genome of Kazachstania heterogenica Y-27499.</title>
        <authorList>
            <person name="Donic C."/>
            <person name="Kralova J.S."/>
            <person name="Fidel L."/>
            <person name="Ben-Dor S."/>
            <person name="Jung S."/>
        </authorList>
    </citation>
    <scope>NUCLEOTIDE SEQUENCE [LARGE SCALE GENOMIC DNA]</scope>
    <source>
        <strain evidence="2">Y27499</strain>
    </source>
</reference>
<proteinExistence type="predicted"/>
<organism evidence="1 2">
    <name type="scientific">Arxiozyma heterogenica</name>
    <dbReference type="NCBI Taxonomy" id="278026"/>
    <lineage>
        <taxon>Eukaryota</taxon>
        <taxon>Fungi</taxon>
        <taxon>Dikarya</taxon>
        <taxon>Ascomycota</taxon>
        <taxon>Saccharomycotina</taxon>
        <taxon>Saccharomycetes</taxon>
        <taxon>Saccharomycetales</taxon>
        <taxon>Saccharomycetaceae</taxon>
        <taxon>Arxiozyma</taxon>
    </lineage>
</organism>
<evidence type="ECO:0000313" key="1">
    <source>
        <dbReference type="EMBL" id="KAK5780176.1"/>
    </source>
</evidence>
<dbReference type="EMBL" id="JAWIZZ010000045">
    <property type="protein sequence ID" value="KAK5780176.1"/>
    <property type="molecule type" value="Genomic_DNA"/>
</dbReference>
<protein>
    <submittedName>
        <fullName evidence="1">Uncharacterized protein</fullName>
    </submittedName>
</protein>
<gene>
    <name evidence="1" type="ORF">RI543_002720</name>
</gene>